<dbReference type="Proteomes" id="UP000825258">
    <property type="component" value="Chromosome"/>
</dbReference>
<dbReference type="EMBL" id="AP024749">
    <property type="protein sequence ID" value="BCY28023.1"/>
    <property type="molecule type" value="Genomic_DNA"/>
</dbReference>
<dbReference type="Gene3D" id="3.40.30.10">
    <property type="entry name" value="Glutaredoxin"/>
    <property type="match status" value="1"/>
</dbReference>
<protein>
    <submittedName>
        <fullName evidence="1">Thioredoxin</fullName>
    </submittedName>
</protein>
<dbReference type="RefSeq" id="WP_221259622.1">
    <property type="nucleotide sequence ID" value="NZ_AP024749.1"/>
</dbReference>
<dbReference type="Pfam" id="PF14595">
    <property type="entry name" value="Thioredoxin_9"/>
    <property type="match status" value="1"/>
</dbReference>
<sequence>MQNIIENALDNSFSYLEYRQLVSKLISEGKSTGHNQTEALLQYSELNETRMNRLEKTLKVPQELTEKLNNLTKDYIWLTISEGWCGDAAQIIPILHKLEEVSNKVELKLVLRDDNDELMQLYLTNGSKSIPKVIILEKETKEVITSWGPRPEPARKLIADYKAQHGVVDEPVKIELQKWYLHDKGLTTMKELVELL</sequence>
<keyword evidence="2" id="KW-1185">Reference proteome</keyword>
<reference evidence="1 2" key="1">
    <citation type="submission" date="2021-06" db="EMBL/GenBank/DDBJ databases">
        <title>Whole genome sequences of Flavobacterium sp. KK2020170 and assembly.</title>
        <authorList>
            <person name="Kitahara K."/>
            <person name="Miyoshi S."/>
            <person name="Uesaka K."/>
        </authorList>
    </citation>
    <scope>NUCLEOTIDE SEQUENCE [LARGE SCALE GENOMIC DNA]</scope>
    <source>
        <strain evidence="1 2">KK2020170</strain>
    </source>
</reference>
<organism evidence="1 2">
    <name type="scientific">Flavobacterium okayamense</name>
    <dbReference type="NCBI Taxonomy" id="2830782"/>
    <lineage>
        <taxon>Bacteria</taxon>
        <taxon>Pseudomonadati</taxon>
        <taxon>Bacteroidota</taxon>
        <taxon>Flavobacteriia</taxon>
        <taxon>Flavobacteriales</taxon>
        <taxon>Flavobacteriaceae</taxon>
        <taxon>Flavobacterium</taxon>
    </lineage>
</organism>
<gene>
    <name evidence="1" type="ORF">KK2020170_08910</name>
</gene>
<evidence type="ECO:0000313" key="1">
    <source>
        <dbReference type="EMBL" id="BCY28023.1"/>
    </source>
</evidence>
<name>A0ABN6HU32_9FLAO</name>
<proteinExistence type="predicted"/>
<dbReference type="SUPFAM" id="SSF52833">
    <property type="entry name" value="Thioredoxin-like"/>
    <property type="match status" value="1"/>
</dbReference>
<accession>A0ABN6HU32</accession>
<dbReference type="InterPro" id="IPR036249">
    <property type="entry name" value="Thioredoxin-like_sf"/>
</dbReference>
<evidence type="ECO:0000313" key="2">
    <source>
        <dbReference type="Proteomes" id="UP000825258"/>
    </source>
</evidence>